<evidence type="ECO:0000259" key="5">
    <source>
        <dbReference type="PROSITE" id="PS50851"/>
    </source>
</evidence>
<dbReference type="PANTHER" id="PTHR22617">
    <property type="entry name" value="CHEMOTAXIS SENSOR HISTIDINE KINASE-RELATED"/>
    <property type="match status" value="1"/>
</dbReference>
<reference evidence="6 7" key="1">
    <citation type="submission" date="2014-12" db="EMBL/GenBank/DDBJ databases">
        <title>Genomes of Geoalkalibacter ferrihydriticus and Geoalkalibacter subterraneus, two haloalkaliphilic metal-reducing members of the Geobacteraceae.</title>
        <authorList>
            <person name="Badalamenti J.P."/>
            <person name="Torres C.I."/>
            <person name="Krajmalnik-Brown R."/>
            <person name="Bond D.R."/>
        </authorList>
    </citation>
    <scope>NUCLEOTIDE SEQUENCE [LARGE SCALE GENOMIC DNA]</scope>
    <source>
        <strain evidence="6 7">DSM 17813</strain>
    </source>
</reference>
<evidence type="ECO:0000313" key="7">
    <source>
        <dbReference type="Proteomes" id="UP000035068"/>
    </source>
</evidence>
<keyword evidence="4" id="KW-0145">Chemotaxis</keyword>
<dbReference type="InterPro" id="IPR036061">
    <property type="entry name" value="CheW-like_dom_sf"/>
</dbReference>
<dbReference type="SMART" id="SM00260">
    <property type="entry name" value="CheW"/>
    <property type="match status" value="1"/>
</dbReference>
<feature type="domain" description="CheW-like" evidence="5">
    <location>
        <begin position="22"/>
        <end position="162"/>
    </location>
</feature>
<organism evidence="6 7">
    <name type="scientific">Geoalkalibacter ferrihydriticus DSM 17813</name>
    <dbReference type="NCBI Taxonomy" id="1121915"/>
    <lineage>
        <taxon>Bacteria</taxon>
        <taxon>Pseudomonadati</taxon>
        <taxon>Thermodesulfobacteriota</taxon>
        <taxon>Desulfuromonadia</taxon>
        <taxon>Desulfuromonadales</taxon>
        <taxon>Geoalkalibacteraceae</taxon>
        <taxon>Geoalkalibacter</taxon>
    </lineage>
</organism>
<evidence type="ECO:0000256" key="1">
    <source>
        <dbReference type="ARBA" id="ARBA00004496"/>
    </source>
</evidence>
<dbReference type="GO" id="GO:0007165">
    <property type="term" value="P:signal transduction"/>
    <property type="evidence" value="ECO:0007669"/>
    <property type="project" value="InterPro"/>
</dbReference>
<evidence type="ECO:0000313" key="6">
    <source>
        <dbReference type="EMBL" id="KIH77991.1"/>
    </source>
</evidence>
<dbReference type="GO" id="GO:0005829">
    <property type="term" value="C:cytosol"/>
    <property type="evidence" value="ECO:0007669"/>
    <property type="project" value="TreeGrafter"/>
</dbReference>
<evidence type="ECO:0000256" key="2">
    <source>
        <dbReference type="ARBA" id="ARBA00021483"/>
    </source>
</evidence>
<protein>
    <recommendedName>
        <fullName evidence="2">Chemotaxis protein CheW</fullName>
    </recommendedName>
</protein>
<dbReference type="CDD" id="cd00732">
    <property type="entry name" value="CheW"/>
    <property type="match status" value="1"/>
</dbReference>
<evidence type="ECO:0000256" key="3">
    <source>
        <dbReference type="ARBA" id="ARBA00022490"/>
    </source>
</evidence>
<dbReference type="EMBL" id="JWJD01000001">
    <property type="protein sequence ID" value="KIH77991.1"/>
    <property type="molecule type" value="Genomic_DNA"/>
</dbReference>
<dbReference type="Gene3D" id="2.40.50.180">
    <property type="entry name" value="CheA-289, Domain 4"/>
    <property type="match status" value="1"/>
</dbReference>
<comment type="caution">
    <text evidence="6">The sequence shown here is derived from an EMBL/GenBank/DDBJ whole genome shotgun (WGS) entry which is preliminary data.</text>
</comment>
<dbReference type="Pfam" id="PF01584">
    <property type="entry name" value="CheW"/>
    <property type="match status" value="1"/>
</dbReference>
<keyword evidence="3" id="KW-0963">Cytoplasm</keyword>
<dbReference type="FunFam" id="2.40.50.180:FF:000002">
    <property type="entry name" value="Chemotaxis protein CheW"/>
    <property type="match status" value="1"/>
</dbReference>
<dbReference type="InterPro" id="IPR002545">
    <property type="entry name" value="CheW-lke_dom"/>
</dbReference>
<dbReference type="Proteomes" id="UP000035068">
    <property type="component" value="Unassembled WGS sequence"/>
</dbReference>
<sequence length="174" mass="19377">MTQAQDRLALNSHLGEDEDTQKGKFLTFHLADEDYGIEIRFVTEIIGIQKITEVPDMPEFVKGVINLRGKVIPVMDVRMRFLMPPREYNDRTCIIVVNVNGTAVGLVVDEVSEVADIPEDQIEPPPRSSRAAASRYIQGMGKIGQEVKILLDVNHLLYDEQALQGVGAQGAELF</sequence>
<dbReference type="GO" id="GO:0006935">
    <property type="term" value="P:chemotaxis"/>
    <property type="evidence" value="ECO:0007669"/>
    <property type="project" value="UniProtKB-KW"/>
</dbReference>
<dbReference type="PANTHER" id="PTHR22617:SF23">
    <property type="entry name" value="CHEMOTAXIS PROTEIN CHEW"/>
    <property type="match status" value="1"/>
</dbReference>
<dbReference type="RefSeq" id="WP_040096655.1">
    <property type="nucleotide sequence ID" value="NZ_JWJD01000001.1"/>
</dbReference>
<gene>
    <name evidence="6" type="ORF">GFER_05165</name>
</gene>
<dbReference type="PROSITE" id="PS50851">
    <property type="entry name" value="CHEW"/>
    <property type="match status" value="1"/>
</dbReference>
<dbReference type="SUPFAM" id="SSF50341">
    <property type="entry name" value="CheW-like"/>
    <property type="match status" value="1"/>
</dbReference>
<dbReference type="Gene3D" id="2.30.30.40">
    <property type="entry name" value="SH3 Domains"/>
    <property type="match status" value="1"/>
</dbReference>
<dbReference type="AlphaFoldDB" id="A0A0C2HLL0"/>
<evidence type="ECO:0000256" key="4">
    <source>
        <dbReference type="ARBA" id="ARBA00022500"/>
    </source>
</evidence>
<name>A0A0C2HLL0_9BACT</name>
<comment type="subcellular location">
    <subcellularLocation>
        <location evidence="1">Cytoplasm</location>
    </subcellularLocation>
</comment>
<keyword evidence="7" id="KW-1185">Reference proteome</keyword>
<accession>A0A0C2HLL0</accession>
<proteinExistence type="predicted"/>
<dbReference type="InterPro" id="IPR039315">
    <property type="entry name" value="CheW"/>
</dbReference>